<dbReference type="AlphaFoldDB" id="A0A381PBS2"/>
<reference evidence="1" key="1">
    <citation type="submission" date="2018-05" db="EMBL/GenBank/DDBJ databases">
        <authorList>
            <person name="Lanie J.A."/>
            <person name="Ng W.-L."/>
            <person name="Kazmierczak K.M."/>
            <person name="Andrzejewski T.M."/>
            <person name="Davidsen T.M."/>
            <person name="Wayne K.J."/>
            <person name="Tettelin H."/>
            <person name="Glass J.I."/>
            <person name="Rusch D."/>
            <person name="Podicherti R."/>
            <person name="Tsui H.-C.T."/>
            <person name="Winkler M.E."/>
        </authorList>
    </citation>
    <scope>NUCLEOTIDE SEQUENCE</scope>
</reference>
<protein>
    <submittedName>
        <fullName evidence="1">Uncharacterized protein</fullName>
    </submittedName>
</protein>
<gene>
    <name evidence="1" type="ORF">METZ01_LOCUS17279</name>
</gene>
<sequence length="154" mass="16400">MFWILLTGLLGCYNYVPTDFTTVPVGEDVRLFVNPGDVPELSEIPAGEALTPVVQGTLVGMEDDAVVVRVPVARRQQGFHTLSLGQSIRVPHDGIISAQLRVLDELKTVGVVSGTVAAATVLIFVGLEIINPVPTTPGDDPPEFLLNLFSIPIG</sequence>
<name>A0A381PBS2_9ZZZZ</name>
<evidence type="ECO:0000313" key="1">
    <source>
        <dbReference type="EMBL" id="SUZ64425.1"/>
    </source>
</evidence>
<dbReference type="EMBL" id="UINC01000934">
    <property type="protein sequence ID" value="SUZ64425.1"/>
    <property type="molecule type" value="Genomic_DNA"/>
</dbReference>
<proteinExistence type="predicted"/>
<organism evidence="1">
    <name type="scientific">marine metagenome</name>
    <dbReference type="NCBI Taxonomy" id="408172"/>
    <lineage>
        <taxon>unclassified sequences</taxon>
        <taxon>metagenomes</taxon>
        <taxon>ecological metagenomes</taxon>
    </lineage>
</organism>
<accession>A0A381PBS2</accession>